<protein>
    <recommendedName>
        <fullName evidence="2">RGS domain-containing protein</fullName>
    </recommendedName>
</protein>
<gene>
    <name evidence="3" type="ORF">SYNPS1DRAFT_27743</name>
</gene>
<dbReference type="InterPro" id="IPR044926">
    <property type="entry name" value="RGS_subdomain_2"/>
</dbReference>
<feature type="compositionally biased region" description="Low complexity" evidence="1">
    <location>
        <begin position="967"/>
        <end position="986"/>
    </location>
</feature>
<dbReference type="InterPro" id="IPR036305">
    <property type="entry name" value="RGS_sf"/>
</dbReference>
<feature type="region of interest" description="Disordered" evidence="1">
    <location>
        <begin position="207"/>
        <end position="239"/>
    </location>
</feature>
<dbReference type="CDD" id="cd07440">
    <property type="entry name" value="RGS"/>
    <property type="match status" value="1"/>
</dbReference>
<proteinExistence type="predicted"/>
<feature type="compositionally biased region" description="Low complexity" evidence="1">
    <location>
        <begin position="752"/>
        <end position="771"/>
    </location>
</feature>
<feature type="region of interest" description="Disordered" evidence="1">
    <location>
        <begin position="966"/>
        <end position="986"/>
    </location>
</feature>
<accession>A0A4V1J1X5</accession>
<feature type="compositionally biased region" description="Pro residues" evidence="1">
    <location>
        <begin position="17"/>
        <end position="28"/>
    </location>
</feature>
<name>A0A4V1J1X5_9FUNG</name>
<dbReference type="SMART" id="SM00315">
    <property type="entry name" value="RGS"/>
    <property type="match status" value="1"/>
</dbReference>
<feature type="compositionally biased region" description="Polar residues" evidence="1">
    <location>
        <begin position="826"/>
        <end position="844"/>
    </location>
</feature>
<feature type="compositionally biased region" description="Basic residues" evidence="1">
    <location>
        <begin position="104"/>
        <end position="119"/>
    </location>
</feature>
<dbReference type="AlphaFoldDB" id="A0A4V1J1X5"/>
<dbReference type="SUPFAM" id="SSF48097">
    <property type="entry name" value="Regulator of G-protein signaling, RGS"/>
    <property type="match status" value="1"/>
</dbReference>
<feature type="region of interest" description="Disordered" evidence="1">
    <location>
        <begin position="1068"/>
        <end position="1099"/>
    </location>
</feature>
<dbReference type="PANTHER" id="PTHR10845:SF192">
    <property type="entry name" value="DOUBLE HIT, ISOFORM B"/>
    <property type="match status" value="1"/>
</dbReference>
<feature type="region of interest" description="Disordered" evidence="1">
    <location>
        <begin position="64"/>
        <end position="120"/>
    </location>
</feature>
<feature type="compositionally biased region" description="Pro residues" evidence="1">
    <location>
        <begin position="451"/>
        <end position="460"/>
    </location>
</feature>
<dbReference type="EMBL" id="KZ989385">
    <property type="protein sequence ID" value="RKP26579.1"/>
    <property type="molecule type" value="Genomic_DNA"/>
</dbReference>
<dbReference type="Pfam" id="PF00615">
    <property type="entry name" value="RGS"/>
    <property type="match status" value="1"/>
</dbReference>
<feature type="region of interest" description="Disordered" evidence="1">
    <location>
        <begin position="819"/>
        <end position="912"/>
    </location>
</feature>
<feature type="compositionally biased region" description="Pro residues" evidence="1">
    <location>
        <begin position="66"/>
        <end position="81"/>
    </location>
</feature>
<sequence>MTSPPSSAKDTGAAPPLRSPPPSTPRAMPPLVSVPAEPASSSSAHNTSFQSLVDILSPTLNSAEWPPSPLCPPPRTPPPTLPATATADHDESTMLASANTSSHQHQHQHQHHHHHHPHYLRQAQGWSAGHDHYGNGHEQSPYTAATAAAEMLVHGSSEPMMLERGSLCTLDDYFSQSGEDAYEEGEVAIATTKSFSSLPVLPVNTASKAASLPPSDNHHHHQQHQPPPPPLPSLPPPFANEERLQRMRSLRNARTASHITEFTRILVAVLEDEEMDGLATAGRAGPKTFPVTVHRGHTVEELARMIEAEYAFLYGESMPPPVPMKSPTRANDTSSRSNMTLLPLSAGPVEAGTRRRMSYSQASSPGRRPAYRPLVCGQLFVGMVPLRYDDFVGDVLDMNDVVRVINIYEDDDANSSFTGSTMSMPMSPEADASTMSFAASRGKGDVHSPMGQPPPPPPPLHHQSFNTSADMDAGRGYRPQAGGLEDRFRQCVNNEFSLAAFQAHCAREFTLESLLFFLEVEVFRELAGGDPARLPAGVRIEHYARYIYDIYIDNEAPLQVNLSEEIREEVANSERCWSGLFDGAQDMVHATLKRHSFVRFEASDAHMLLARLRQQDPMRYHNANMQQSLAELFPPSGKLLACVLSDAPKPRASSSSFQRQRFDAADDLVVNMCQAREETLARVLSRFHPGPDVTSAVDGYFADESARMTPAQKQRCIHMERKLTHFFGHHPDPSQVQKQAESSEVATIYSTQQQPQQQQPRLRSSASAASLDSVMSRNSMLTMSSGVTAQHPDGAAAANAGFHTRRRRLRKLEGFFGDRLPGEIVPSSSPGTHPISMTASSQSYPGGLRDTAASVSTASQGQKARRPNKLIKKNAHGRSQTSNSSEELDREHATSHATPHASPQIDSMDTNNELDPEMRRELRRRRHKLNRLFGEPLNEEIVFNQLVKPNLASLGSEKDMVDTGVITATNNNSNSNSNKSTESPSTTEIVLDASYIYNNHGRDNDDDGGAANDRPRPDRTSSVVPVLFDGDSVRSRSMISLSQPMSGDPMPAMDAALRNRSISIDAVSTSEYSLSPSRIDHAGDASTEESAEQQAREQRRKKVEKLFRVLGVHVPAEMINAAQERINSYRDYATHHGASFVQSSHTVVTVAIDEAELNANMPPPMSASEKRAGVRRAEKLERMFGARPPKDLVVPANTAARNSISGDSAMVPLDTTIASTSPDDSTVDSLLEYVSSPETSYEDPNAPEAIHDKIVRQRRLRKLKRFFGHELESTQLTP</sequence>
<evidence type="ECO:0000313" key="4">
    <source>
        <dbReference type="Proteomes" id="UP000278143"/>
    </source>
</evidence>
<dbReference type="Proteomes" id="UP000278143">
    <property type="component" value="Unassembled WGS sequence"/>
</dbReference>
<organism evidence="3 4">
    <name type="scientific">Syncephalis pseudoplumigaleata</name>
    <dbReference type="NCBI Taxonomy" id="1712513"/>
    <lineage>
        <taxon>Eukaryota</taxon>
        <taxon>Fungi</taxon>
        <taxon>Fungi incertae sedis</taxon>
        <taxon>Zoopagomycota</taxon>
        <taxon>Zoopagomycotina</taxon>
        <taxon>Zoopagomycetes</taxon>
        <taxon>Zoopagales</taxon>
        <taxon>Piptocephalidaceae</taxon>
        <taxon>Syncephalis</taxon>
    </lineage>
</organism>
<evidence type="ECO:0000259" key="2">
    <source>
        <dbReference type="PROSITE" id="PS50132"/>
    </source>
</evidence>
<keyword evidence="4" id="KW-1185">Reference proteome</keyword>
<feature type="region of interest" description="Disordered" evidence="1">
    <location>
        <begin position="1"/>
        <end position="47"/>
    </location>
</feature>
<reference evidence="4" key="1">
    <citation type="journal article" date="2018" name="Nat. Microbiol.">
        <title>Leveraging single-cell genomics to expand the fungal tree of life.</title>
        <authorList>
            <person name="Ahrendt S.R."/>
            <person name="Quandt C.A."/>
            <person name="Ciobanu D."/>
            <person name="Clum A."/>
            <person name="Salamov A."/>
            <person name="Andreopoulos B."/>
            <person name="Cheng J.F."/>
            <person name="Woyke T."/>
            <person name="Pelin A."/>
            <person name="Henrissat B."/>
            <person name="Reynolds N.K."/>
            <person name="Benny G.L."/>
            <person name="Smith M.E."/>
            <person name="James T.Y."/>
            <person name="Grigoriev I.V."/>
        </authorList>
    </citation>
    <scope>NUCLEOTIDE SEQUENCE [LARGE SCALE GENOMIC DNA]</scope>
    <source>
        <strain evidence="4">Benny S71-1</strain>
    </source>
</reference>
<dbReference type="PANTHER" id="PTHR10845">
    <property type="entry name" value="REGULATOR OF G PROTEIN SIGNALING"/>
    <property type="match status" value="1"/>
</dbReference>
<feature type="compositionally biased region" description="Polar residues" evidence="1">
    <location>
        <begin position="734"/>
        <end position="751"/>
    </location>
</feature>
<dbReference type="PROSITE" id="PS50132">
    <property type="entry name" value="RGS"/>
    <property type="match status" value="1"/>
</dbReference>
<evidence type="ECO:0000313" key="3">
    <source>
        <dbReference type="EMBL" id="RKP26579.1"/>
    </source>
</evidence>
<feature type="compositionally biased region" description="Polar residues" evidence="1">
    <location>
        <begin position="853"/>
        <end position="862"/>
    </location>
</feature>
<dbReference type="Gene3D" id="1.10.167.10">
    <property type="entry name" value="Regulator of G-protein Signalling 4, domain 2"/>
    <property type="match status" value="1"/>
</dbReference>
<evidence type="ECO:0000256" key="1">
    <source>
        <dbReference type="SAM" id="MobiDB-lite"/>
    </source>
</evidence>
<feature type="region of interest" description="Disordered" evidence="1">
    <location>
        <begin position="726"/>
        <end position="771"/>
    </location>
</feature>
<feature type="region of interest" description="Disordered" evidence="1">
    <location>
        <begin position="998"/>
        <end position="1027"/>
    </location>
</feature>
<dbReference type="PRINTS" id="PR01301">
    <property type="entry name" value="RGSPROTEIN"/>
</dbReference>
<feature type="compositionally biased region" description="Pro residues" evidence="1">
    <location>
        <begin position="225"/>
        <end position="238"/>
    </location>
</feature>
<feature type="compositionally biased region" description="Basic residues" evidence="1">
    <location>
        <begin position="863"/>
        <end position="876"/>
    </location>
</feature>
<dbReference type="InterPro" id="IPR016137">
    <property type="entry name" value="RGS"/>
</dbReference>
<feature type="domain" description="RGS" evidence="2">
    <location>
        <begin position="487"/>
        <end position="610"/>
    </location>
</feature>
<feature type="region of interest" description="Disordered" evidence="1">
    <location>
        <begin position="440"/>
        <end position="466"/>
    </location>
</feature>
<dbReference type="OrthoDB" id="196547at2759"/>
<feature type="compositionally biased region" description="Low complexity" evidence="1">
    <location>
        <begin position="29"/>
        <end position="44"/>
    </location>
</feature>